<protein>
    <submittedName>
        <fullName evidence="1">Uncharacterized protein</fullName>
    </submittedName>
</protein>
<gene>
    <name evidence="1" type="ORF">BDZ94DRAFT_799551</name>
</gene>
<dbReference type="AlphaFoldDB" id="A0A9P5Y502"/>
<evidence type="ECO:0000313" key="1">
    <source>
        <dbReference type="EMBL" id="KAF9461726.1"/>
    </source>
</evidence>
<name>A0A9P5Y502_9AGAR</name>
<accession>A0A9P5Y502</accession>
<proteinExistence type="predicted"/>
<evidence type="ECO:0000313" key="2">
    <source>
        <dbReference type="Proteomes" id="UP000807353"/>
    </source>
</evidence>
<comment type="caution">
    <text evidence="1">The sequence shown here is derived from an EMBL/GenBank/DDBJ whole genome shotgun (WGS) entry which is preliminary data.</text>
</comment>
<organism evidence="1 2">
    <name type="scientific">Collybia nuda</name>
    <dbReference type="NCBI Taxonomy" id="64659"/>
    <lineage>
        <taxon>Eukaryota</taxon>
        <taxon>Fungi</taxon>
        <taxon>Dikarya</taxon>
        <taxon>Basidiomycota</taxon>
        <taxon>Agaricomycotina</taxon>
        <taxon>Agaricomycetes</taxon>
        <taxon>Agaricomycetidae</taxon>
        <taxon>Agaricales</taxon>
        <taxon>Tricholomatineae</taxon>
        <taxon>Clitocybaceae</taxon>
        <taxon>Collybia</taxon>
    </lineage>
</organism>
<keyword evidence="2" id="KW-1185">Reference proteome</keyword>
<dbReference type="EMBL" id="MU150280">
    <property type="protein sequence ID" value="KAF9461726.1"/>
    <property type="molecule type" value="Genomic_DNA"/>
</dbReference>
<sequence>MPVCCVLNTGDAPWMHPPNFNMEKKLSSGDIFSPHPYFQVLAISGGASGEPVERHDGSLHDFL</sequence>
<dbReference type="Proteomes" id="UP000807353">
    <property type="component" value="Unassembled WGS sequence"/>
</dbReference>
<reference evidence="1" key="1">
    <citation type="submission" date="2020-11" db="EMBL/GenBank/DDBJ databases">
        <authorList>
            <consortium name="DOE Joint Genome Institute"/>
            <person name="Ahrendt S."/>
            <person name="Riley R."/>
            <person name="Andreopoulos W."/>
            <person name="Labutti K."/>
            <person name="Pangilinan J."/>
            <person name="Ruiz-Duenas F.J."/>
            <person name="Barrasa J.M."/>
            <person name="Sanchez-Garcia M."/>
            <person name="Camarero S."/>
            <person name="Miyauchi S."/>
            <person name="Serrano A."/>
            <person name="Linde D."/>
            <person name="Babiker R."/>
            <person name="Drula E."/>
            <person name="Ayuso-Fernandez I."/>
            <person name="Pacheco R."/>
            <person name="Padilla G."/>
            <person name="Ferreira P."/>
            <person name="Barriuso J."/>
            <person name="Kellner H."/>
            <person name="Castanera R."/>
            <person name="Alfaro M."/>
            <person name="Ramirez L."/>
            <person name="Pisabarro A.G."/>
            <person name="Kuo A."/>
            <person name="Tritt A."/>
            <person name="Lipzen A."/>
            <person name="He G."/>
            <person name="Yan M."/>
            <person name="Ng V."/>
            <person name="Cullen D."/>
            <person name="Martin F."/>
            <person name="Rosso M.-N."/>
            <person name="Henrissat B."/>
            <person name="Hibbett D."/>
            <person name="Martinez A.T."/>
            <person name="Grigoriev I.V."/>
        </authorList>
    </citation>
    <scope>NUCLEOTIDE SEQUENCE</scope>
    <source>
        <strain evidence="1">CBS 247.69</strain>
    </source>
</reference>